<gene>
    <name evidence="10" type="ORF">M9979_01805</name>
</gene>
<dbReference type="AlphaFoldDB" id="A0A9X2KSB8"/>
<dbReference type="EMBL" id="JAMLDY010000002">
    <property type="protein sequence ID" value="MCP3733618.1"/>
    <property type="molecule type" value="Genomic_DNA"/>
</dbReference>
<dbReference type="InterPro" id="IPR003661">
    <property type="entry name" value="HisK_dim/P_dom"/>
</dbReference>
<organism evidence="10 11">
    <name type="scientific">Sphingomonas liriopis</name>
    <dbReference type="NCBI Taxonomy" id="2949094"/>
    <lineage>
        <taxon>Bacteria</taxon>
        <taxon>Pseudomonadati</taxon>
        <taxon>Pseudomonadota</taxon>
        <taxon>Alphaproteobacteria</taxon>
        <taxon>Sphingomonadales</taxon>
        <taxon>Sphingomonadaceae</taxon>
        <taxon>Sphingomonas</taxon>
    </lineage>
</organism>
<sequence length="355" mass="37596">MERHSGFTSGRPGFAELFAALPVAVVVVDPDDRIAHANALAEQLLNLSERVMRGQPLAAILPPPTAGDRREGQGLAFYDTEIATPHGPKIRVDFVEAVVPDRPGWRAITLHTAAGTRGLGQLAGRGASARAASGAAAMLAHEIKNPLSGIRGAAQLLDAGELTALIVTEVDRIAALIDRMQDFSDTRPLPIAAENIYPLIAHARRLALAGFARGIAIEERFDPSLPPAAINRDALLQILINLLKNAGEATRTTRNPRITITTAYRHGMSVAAASGKPRVPLPIEICVVDNGPGAPADIADHLFDPFVSGRPEGQGLGLALVDKLMRDMGGIVQYAREGSPEMTTLRLLLPRGLAA</sequence>
<dbReference type="Pfam" id="PF00512">
    <property type="entry name" value="HisKA"/>
    <property type="match status" value="1"/>
</dbReference>
<feature type="domain" description="Histidine kinase" evidence="9">
    <location>
        <begin position="138"/>
        <end position="353"/>
    </location>
</feature>
<evidence type="ECO:0000313" key="10">
    <source>
        <dbReference type="EMBL" id="MCP3733618.1"/>
    </source>
</evidence>
<dbReference type="Proteomes" id="UP001139486">
    <property type="component" value="Unassembled WGS sequence"/>
</dbReference>
<dbReference type="InterPro" id="IPR036097">
    <property type="entry name" value="HisK_dim/P_sf"/>
</dbReference>
<evidence type="ECO:0000256" key="3">
    <source>
        <dbReference type="ARBA" id="ARBA00022553"/>
    </source>
</evidence>
<accession>A0A9X2KSB8</accession>
<dbReference type="InterPro" id="IPR036890">
    <property type="entry name" value="HATPase_C_sf"/>
</dbReference>
<dbReference type="PANTHER" id="PTHR43065">
    <property type="entry name" value="SENSOR HISTIDINE KINASE"/>
    <property type="match status" value="1"/>
</dbReference>
<protein>
    <recommendedName>
        <fullName evidence="2">histidine kinase</fullName>
        <ecNumber evidence="2">2.7.13.3</ecNumber>
    </recommendedName>
</protein>
<evidence type="ECO:0000313" key="11">
    <source>
        <dbReference type="Proteomes" id="UP001139486"/>
    </source>
</evidence>
<dbReference type="SMART" id="SM00388">
    <property type="entry name" value="HisKA"/>
    <property type="match status" value="1"/>
</dbReference>
<dbReference type="PRINTS" id="PR00344">
    <property type="entry name" value="BCTRLSENSOR"/>
</dbReference>
<comment type="catalytic activity">
    <reaction evidence="1">
        <text>ATP + protein L-histidine = ADP + protein N-phospho-L-histidine.</text>
        <dbReference type="EC" id="2.7.13.3"/>
    </reaction>
</comment>
<evidence type="ECO:0000256" key="4">
    <source>
        <dbReference type="ARBA" id="ARBA00022679"/>
    </source>
</evidence>
<keyword evidence="6" id="KW-0418">Kinase</keyword>
<keyword evidence="7 10" id="KW-0067">ATP-binding</keyword>
<comment type="caution">
    <text evidence="10">The sequence shown here is derived from an EMBL/GenBank/DDBJ whole genome shotgun (WGS) entry which is preliminary data.</text>
</comment>
<dbReference type="EC" id="2.7.13.3" evidence="2"/>
<dbReference type="InterPro" id="IPR003594">
    <property type="entry name" value="HATPase_dom"/>
</dbReference>
<dbReference type="PROSITE" id="PS50109">
    <property type="entry name" value="HIS_KIN"/>
    <property type="match status" value="1"/>
</dbReference>
<dbReference type="SUPFAM" id="SSF47384">
    <property type="entry name" value="Homodimeric domain of signal transducing histidine kinase"/>
    <property type="match status" value="1"/>
</dbReference>
<dbReference type="GO" id="GO:0005524">
    <property type="term" value="F:ATP binding"/>
    <property type="evidence" value="ECO:0007669"/>
    <property type="project" value="UniProtKB-KW"/>
</dbReference>
<dbReference type="SUPFAM" id="SSF55785">
    <property type="entry name" value="PYP-like sensor domain (PAS domain)"/>
    <property type="match status" value="1"/>
</dbReference>
<dbReference type="InterPro" id="IPR000014">
    <property type="entry name" value="PAS"/>
</dbReference>
<dbReference type="SMART" id="SM00091">
    <property type="entry name" value="PAS"/>
    <property type="match status" value="1"/>
</dbReference>
<evidence type="ECO:0000256" key="5">
    <source>
        <dbReference type="ARBA" id="ARBA00022741"/>
    </source>
</evidence>
<keyword evidence="11" id="KW-1185">Reference proteome</keyword>
<keyword evidence="5" id="KW-0547">Nucleotide-binding</keyword>
<dbReference type="GO" id="GO:0000155">
    <property type="term" value="F:phosphorelay sensor kinase activity"/>
    <property type="evidence" value="ECO:0007669"/>
    <property type="project" value="InterPro"/>
</dbReference>
<dbReference type="SUPFAM" id="SSF55874">
    <property type="entry name" value="ATPase domain of HSP90 chaperone/DNA topoisomerase II/histidine kinase"/>
    <property type="match status" value="1"/>
</dbReference>
<dbReference type="CDD" id="cd00082">
    <property type="entry name" value="HisKA"/>
    <property type="match status" value="1"/>
</dbReference>
<evidence type="ECO:0000259" key="9">
    <source>
        <dbReference type="PROSITE" id="PS50109"/>
    </source>
</evidence>
<dbReference type="RefSeq" id="WP_254287628.1">
    <property type="nucleotide sequence ID" value="NZ_JAMLDY010000002.1"/>
</dbReference>
<name>A0A9X2KSB8_9SPHN</name>
<keyword evidence="4" id="KW-0808">Transferase</keyword>
<proteinExistence type="predicted"/>
<dbReference type="InterPro" id="IPR013656">
    <property type="entry name" value="PAS_4"/>
</dbReference>
<reference evidence="10" key="1">
    <citation type="submission" date="2022-05" db="EMBL/GenBank/DDBJ databases">
        <title>Sphingomonas sp. strain RP10 Genome sequencing and assembly.</title>
        <authorList>
            <person name="Kim I."/>
        </authorList>
    </citation>
    <scope>NUCLEOTIDE SEQUENCE</scope>
    <source>
        <strain evidence="10">RP10</strain>
    </source>
</reference>
<dbReference type="InterPro" id="IPR035965">
    <property type="entry name" value="PAS-like_dom_sf"/>
</dbReference>
<dbReference type="PANTHER" id="PTHR43065:SF10">
    <property type="entry name" value="PEROXIDE STRESS-ACTIVATED HISTIDINE KINASE MAK3"/>
    <property type="match status" value="1"/>
</dbReference>
<evidence type="ECO:0000256" key="2">
    <source>
        <dbReference type="ARBA" id="ARBA00012438"/>
    </source>
</evidence>
<dbReference type="Pfam" id="PF02518">
    <property type="entry name" value="HATPase_c"/>
    <property type="match status" value="1"/>
</dbReference>
<evidence type="ECO:0000256" key="6">
    <source>
        <dbReference type="ARBA" id="ARBA00022777"/>
    </source>
</evidence>
<dbReference type="Gene3D" id="3.30.450.20">
    <property type="entry name" value="PAS domain"/>
    <property type="match status" value="1"/>
</dbReference>
<dbReference type="InterPro" id="IPR004358">
    <property type="entry name" value="Sig_transdc_His_kin-like_C"/>
</dbReference>
<evidence type="ECO:0000256" key="8">
    <source>
        <dbReference type="ARBA" id="ARBA00023012"/>
    </source>
</evidence>
<dbReference type="SMART" id="SM00387">
    <property type="entry name" value="HATPase_c"/>
    <property type="match status" value="1"/>
</dbReference>
<dbReference type="Gene3D" id="1.10.287.130">
    <property type="match status" value="1"/>
</dbReference>
<dbReference type="Pfam" id="PF08448">
    <property type="entry name" value="PAS_4"/>
    <property type="match status" value="1"/>
</dbReference>
<evidence type="ECO:0000256" key="7">
    <source>
        <dbReference type="ARBA" id="ARBA00022840"/>
    </source>
</evidence>
<keyword evidence="8" id="KW-0902">Two-component regulatory system</keyword>
<keyword evidence="3" id="KW-0597">Phosphoprotein</keyword>
<dbReference type="InterPro" id="IPR005467">
    <property type="entry name" value="His_kinase_dom"/>
</dbReference>
<dbReference type="Gene3D" id="3.30.565.10">
    <property type="entry name" value="Histidine kinase-like ATPase, C-terminal domain"/>
    <property type="match status" value="1"/>
</dbReference>
<evidence type="ECO:0000256" key="1">
    <source>
        <dbReference type="ARBA" id="ARBA00000085"/>
    </source>
</evidence>